<organism evidence="1">
    <name type="scientific">marine metagenome</name>
    <dbReference type="NCBI Taxonomy" id="408172"/>
    <lineage>
        <taxon>unclassified sequences</taxon>
        <taxon>metagenomes</taxon>
        <taxon>ecological metagenomes</taxon>
    </lineage>
</organism>
<reference evidence="1" key="1">
    <citation type="submission" date="2018-05" db="EMBL/GenBank/DDBJ databases">
        <authorList>
            <person name="Lanie J.A."/>
            <person name="Ng W.-L."/>
            <person name="Kazmierczak K.M."/>
            <person name="Andrzejewski T.M."/>
            <person name="Davidsen T.M."/>
            <person name="Wayne K.J."/>
            <person name="Tettelin H."/>
            <person name="Glass J.I."/>
            <person name="Rusch D."/>
            <person name="Podicherti R."/>
            <person name="Tsui H.-C.T."/>
            <person name="Winkler M.E."/>
        </authorList>
    </citation>
    <scope>NUCLEOTIDE SEQUENCE</scope>
</reference>
<feature type="non-terminal residue" evidence="1">
    <location>
        <position position="27"/>
    </location>
</feature>
<gene>
    <name evidence="1" type="ORF">METZ01_LOCUS449227</name>
</gene>
<name>A0A382ZLT2_9ZZZZ</name>
<dbReference type="AlphaFoldDB" id="A0A382ZLT2"/>
<dbReference type="EMBL" id="UINC01184921">
    <property type="protein sequence ID" value="SVD96373.1"/>
    <property type="molecule type" value="Genomic_DNA"/>
</dbReference>
<proteinExistence type="predicted"/>
<evidence type="ECO:0000313" key="1">
    <source>
        <dbReference type="EMBL" id="SVD96373.1"/>
    </source>
</evidence>
<accession>A0A382ZLT2</accession>
<protein>
    <submittedName>
        <fullName evidence="1">Uncharacterized protein</fullName>
    </submittedName>
</protein>
<sequence length="27" mass="2624">MLALVVALLALGVACSSSTPTPPLISV</sequence>